<dbReference type="InterPro" id="IPR036097">
    <property type="entry name" value="HisK_dim/P_sf"/>
</dbReference>
<sequence>MPPAISPPNVLSAPSASRKAKDVWLGWHPAVVGVLVFLLFAVPALAVIWNVHERAELVLEESIKSNLISAAKSIAEVVDGDTHGQFQRQDQEASAPYHQAIMHMERMKDALNTQGMIRFVYTCVQKDDQIYLVLDPTPPGDADHDGQDDKAHIMESYDEASATLRDVLVSGVAAVDTTPYTDRWGTFLSGYAPIFDSRRNVVAVVGVDMELKDYQLQLRGLHHVTRLSAIGSVFLAILAGIFMAGYHRRLQKTIGQTVIARDAALAASQAKSQFLAAMSHELRTPMNAVIGLSEILADTPLNEQQTEFVETIRRSGDSLLQMITDILDFSQLDATGITVKTTPVAPRALLAGLQEQFEPLARQKGLRIHFETSPKCPTKVLMDGDRVRQVLRHLIANAVKFTDQGSVKVHLDVTEGTSLHFKVSDTGIGIGGEQKTILFQPFNQADFTNTRRHGGMGIGLALCKKLSQAMGGRLWMNTVEGKGTDFHLVLPCRFVAEVPPQELQQAIVLTQERMTGIIVRGFLSKQGCHVRLVKSLGELEVALHQQPASLILADVHLEGVEKLPALCGGSVRVIGLNAELEDQVLPGFETILASPVTPAALKEVL</sequence>
<keyword evidence="7" id="KW-0067">ATP-binding</keyword>
<dbReference type="PRINTS" id="PR00344">
    <property type="entry name" value="BCTRLSENSOR"/>
</dbReference>
<dbReference type="SUPFAM" id="SSF55874">
    <property type="entry name" value="ATPase domain of HSP90 chaperone/DNA topoisomerase II/histidine kinase"/>
    <property type="match status" value="1"/>
</dbReference>
<keyword evidence="8" id="KW-0902">Two-component regulatory system</keyword>
<keyword evidence="11" id="KW-0472">Membrane</keyword>
<dbReference type="GO" id="GO:0000155">
    <property type="term" value="F:phosphorelay sensor kinase activity"/>
    <property type="evidence" value="ECO:0007669"/>
    <property type="project" value="InterPro"/>
</dbReference>
<dbReference type="CDD" id="cd00082">
    <property type="entry name" value="HisKA"/>
    <property type="match status" value="1"/>
</dbReference>
<evidence type="ECO:0000256" key="6">
    <source>
        <dbReference type="ARBA" id="ARBA00022777"/>
    </source>
</evidence>
<dbReference type="Proteomes" id="UP000190774">
    <property type="component" value="Unassembled WGS sequence"/>
</dbReference>
<organism evidence="13 14">
    <name type="scientific">Prosthecobacter debontii</name>
    <dbReference type="NCBI Taxonomy" id="48467"/>
    <lineage>
        <taxon>Bacteria</taxon>
        <taxon>Pseudomonadati</taxon>
        <taxon>Verrucomicrobiota</taxon>
        <taxon>Verrucomicrobiia</taxon>
        <taxon>Verrucomicrobiales</taxon>
        <taxon>Verrucomicrobiaceae</taxon>
        <taxon>Prosthecobacter</taxon>
    </lineage>
</organism>
<evidence type="ECO:0000256" key="9">
    <source>
        <dbReference type="ARBA" id="ARBA00064003"/>
    </source>
</evidence>
<keyword evidence="14" id="KW-1185">Reference proteome</keyword>
<feature type="transmembrane region" description="Helical" evidence="11">
    <location>
        <begin position="227"/>
        <end position="246"/>
    </location>
</feature>
<dbReference type="AlphaFoldDB" id="A0A1T4XUD0"/>
<keyword evidence="11" id="KW-1133">Transmembrane helix</keyword>
<comment type="subunit">
    <text evidence="9">At low DSF concentrations, interacts with RpfF.</text>
</comment>
<dbReference type="EMBL" id="FUYE01000005">
    <property type="protein sequence ID" value="SKA93166.1"/>
    <property type="molecule type" value="Genomic_DNA"/>
</dbReference>
<dbReference type="RefSeq" id="WP_078813254.1">
    <property type="nucleotide sequence ID" value="NZ_FUYE01000005.1"/>
</dbReference>
<dbReference type="PANTHER" id="PTHR43711">
    <property type="entry name" value="TWO-COMPONENT HISTIDINE KINASE"/>
    <property type="match status" value="1"/>
</dbReference>
<dbReference type="InterPro" id="IPR050736">
    <property type="entry name" value="Sensor_HK_Regulatory"/>
</dbReference>
<dbReference type="Gene3D" id="1.10.287.130">
    <property type="match status" value="1"/>
</dbReference>
<dbReference type="Pfam" id="PF00512">
    <property type="entry name" value="HisKA"/>
    <property type="match status" value="1"/>
</dbReference>
<accession>A0A1T4XUD0</accession>
<dbReference type="EC" id="2.7.13.3" evidence="2"/>
<name>A0A1T4XUD0_9BACT</name>
<dbReference type="InterPro" id="IPR005467">
    <property type="entry name" value="His_kinase_dom"/>
</dbReference>
<dbReference type="GO" id="GO:0005524">
    <property type="term" value="F:ATP binding"/>
    <property type="evidence" value="ECO:0007669"/>
    <property type="project" value="UniProtKB-KW"/>
</dbReference>
<comment type="catalytic activity">
    <reaction evidence="1">
        <text>ATP + protein L-histidine = ADP + protein N-phospho-L-histidine.</text>
        <dbReference type="EC" id="2.7.13.3"/>
    </reaction>
</comment>
<evidence type="ECO:0000256" key="7">
    <source>
        <dbReference type="ARBA" id="ARBA00022840"/>
    </source>
</evidence>
<evidence type="ECO:0000256" key="8">
    <source>
        <dbReference type="ARBA" id="ARBA00023012"/>
    </source>
</evidence>
<dbReference type="SMART" id="SM00387">
    <property type="entry name" value="HATPase_c"/>
    <property type="match status" value="1"/>
</dbReference>
<evidence type="ECO:0000256" key="11">
    <source>
        <dbReference type="SAM" id="Phobius"/>
    </source>
</evidence>
<keyword evidence="4" id="KW-0808">Transferase</keyword>
<dbReference type="STRING" id="48467.SAMN02745166_02047"/>
<dbReference type="SUPFAM" id="SSF47384">
    <property type="entry name" value="Homodimeric domain of signal transducing histidine kinase"/>
    <property type="match status" value="1"/>
</dbReference>
<dbReference type="CDD" id="cd16922">
    <property type="entry name" value="HATPase_EvgS-ArcB-TorS-like"/>
    <property type="match status" value="1"/>
</dbReference>
<reference evidence="14" key="1">
    <citation type="submission" date="2017-02" db="EMBL/GenBank/DDBJ databases">
        <authorList>
            <person name="Varghese N."/>
            <person name="Submissions S."/>
        </authorList>
    </citation>
    <scope>NUCLEOTIDE SEQUENCE [LARGE SCALE GENOMIC DNA]</scope>
    <source>
        <strain evidence="14">ATCC 700200</strain>
    </source>
</reference>
<protein>
    <recommendedName>
        <fullName evidence="10">Sensory/regulatory protein RpfC</fullName>
        <ecNumber evidence="2">2.7.13.3</ecNumber>
    </recommendedName>
</protein>
<feature type="domain" description="Histidine kinase" evidence="12">
    <location>
        <begin position="277"/>
        <end position="494"/>
    </location>
</feature>
<keyword evidence="11" id="KW-0812">Transmembrane</keyword>
<feature type="transmembrane region" description="Helical" evidence="11">
    <location>
        <begin position="27"/>
        <end position="49"/>
    </location>
</feature>
<keyword evidence="3" id="KW-0597">Phosphoprotein</keyword>
<proteinExistence type="predicted"/>
<dbReference type="PANTHER" id="PTHR43711:SF29">
    <property type="entry name" value="HISTIDINE KINASE"/>
    <property type="match status" value="1"/>
</dbReference>
<evidence type="ECO:0000313" key="13">
    <source>
        <dbReference type="EMBL" id="SKA93166.1"/>
    </source>
</evidence>
<evidence type="ECO:0000259" key="12">
    <source>
        <dbReference type="PROSITE" id="PS50109"/>
    </source>
</evidence>
<evidence type="ECO:0000256" key="1">
    <source>
        <dbReference type="ARBA" id="ARBA00000085"/>
    </source>
</evidence>
<dbReference type="InterPro" id="IPR003661">
    <property type="entry name" value="HisK_dim/P_dom"/>
</dbReference>
<gene>
    <name evidence="13" type="ORF">SAMN02745166_02047</name>
</gene>
<keyword evidence="6 13" id="KW-0418">Kinase</keyword>
<dbReference type="FunFam" id="1.10.287.130:FF:000002">
    <property type="entry name" value="Two-component osmosensing histidine kinase"/>
    <property type="match status" value="1"/>
</dbReference>
<dbReference type="InterPro" id="IPR004358">
    <property type="entry name" value="Sig_transdc_His_kin-like_C"/>
</dbReference>
<dbReference type="InterPro" id="IPR003594">
    <property type="entry name" value="HATPase_dom"/>
</dbReference>
<dbReference type="Gene3D" id="3.30.565.10">
    <property type="entry name" value="Histidine kinase-like ATPase, C-terminal domain"/>
    <property type="match status" value="1"/>
</dbReference>
<dbReference type="Pfam" id="PF02518">
    <property type="entry name" value="HATPase_c"/>
    <property type="match status" value="1"/>
</dbReference>
<dbReference type="OrthoDB" id="184708at2"/>
<evidence type="ECO:0000256" key="5">
    <source>
        <dbReference type="ARBA" id="ARBA00022741"/>
    </source>
</evidence>
<evidence type="ECO:0000256" key="10">
    <source>
        <dbReference type="ARBA" id="ARBA00068150"/>
    </source>
</evidence>
<dbReference type="FunFam" id="3.30.565.10:FF:000010">
    <property type="entry name" value="Sensor histidine kinase RcsC"/>
    <property type="match status" value="1"/>
</dbReference>
<evidence type="ECO:0000313" key="14">
    <source>
        <dbReference type="Proteomes" id="UP000190774"/>
    </source>
</evidence>
<keyword evidence="5" id="KW-0547">Nucleotide-binding</keyword>
<dbReference type="SMART" id="SM00388">
    <property type="entry name" value="HisKA"/>
    <property type="match status" value="1"/>
</dbReference>
<evidence type="ECO:0000256" key="3">
    <source>
        <dbReference type="ARBA" id="ARBA00022553"/>
    </source>
</evidence>
<dbReference type="InterPro" id="IPR036890">
    <property type="entry name" value="HATPase_C_sf"/>
</dbReference>
<dbReference type="PROSITE" id="PS50109">
    <property type="entry name" value="HIS_KIN"/>
    <property type="match status" value="1"/>
</dbReference>
<evidence type="ECO:0000256" key="4">
    <source>
        <dbReference type="ARBA" id="ARBA00022679"/>
    </source>
</evidence>
<evidence type="ECO:0000256" key="2">
    <source>
        <dbReference type="ARBA" id="ARBA00012438"/>
    </source>
</evidence>